<dbReference type="PANTHER" id="PTHR30041">
    <property type="entry name" value="ARSENATE REDUCTASE"/>
    <property type="match status" value="1"/>
</dbReference>
<dbReference type="PANTHER" id="PTHR30041:SF8">
    <property type="entry name" value="PROTEIN YFFB"/>
    <property type="match status" value="1"/>
</dbReference>
<dbReference type="AlphaFoldDB" id="I3YAR2"/>
<dbReference type="PROSITE" id="PS51353">
    <property type="entry name" value="ARSC"/>
    <property type="match status" value="1"/>
</dbReference>
<evidence type="ECO:0000313" key="4">
    <source>
        <dbReference type="Proteomes" id="UP000006062"/>
    </source>
</evidence>
<evidence type="ECO:0000256" key="1">
    <source>
        <dbReference type="ARBA" id="ARBA00007198"/>
    </source>
</evidence>
<gene>
    <name evidence="3" type="ordered locus">Thivi_2129</name>
</gene>
<dbReference type="KEGG" id="tvi:Thivi_2129"/>
<protein>
    <submittedName>
        <fullName evidence="3">Nitrogenase-associated protein</fullName>
    </submittedName>
</protein>
<dbReference type="InterPro" id="IPR006503">
    <property type="entry name" value="Nase-assoc"/>
</dbReference>
<evidence type="ECO:0000313" key="3">
    <source>
        <dbReference type="EMBL" id="AFL74080.1"/>
    </source>
</evidence>
<proteinExistence type="inferred from homology"/>
<evidence type="ECO:0000256" key="2">
    <source>
        <dbReference type="PROSITE-ProRule" id="PRU01282"/>
    </source>
</evidence>
<reference evidence="3 4" key="1">
    <citation type="submission" date="2012-06" db="EMBL/GenBank/DDBJ databases">
        <title>Complete sequence of Thiocystis violascens DSM 198.</title>
        <authorList>
            <consortium name="US DOE Joint Genome Institute"/>
            <person name="Lucas S."/>
            <person name="Han J."/>
            <person name="Lapidus A."/>
            <person name="Cheng J.-F."/>
            <person name="Goodwin L."/>
            <person name="Pitluck S."/>
            <person name="Peters L."/>
            <person name="Ovchinnikova G."/>
            <person name="Teshima H."/>
            <person name="Detter J.C."/>
            <person name="Han C."/>
            <person name="Tapia R."/>
            <person name="Land M."/>
            <person name="Hauser L."/>
            <person name="Kyrpides N."/>
            <person name="Ivanova N."/>
            <person name="Pagani I."/>
            <person name="Vogl K."/>
            <person name="Liu Z."/>
            <person name="Frigaard N.-U."/>
            <person name="Bryant D."/>
            <person name="Woyke T."/>
        </authorList>
    </citation>
    <scope>NUCLEOTIDE SEQUENCE [LARGE SCALE GENOMIC DNA]</scope>
    <source>
        <strain evidence="4">ATCC 17096 / DSM 198 / 6111</strain>
    </source>
</reference>
<dbReference type="RefSeq" id="WP_014778531.1">
    <property type="nucleotide sequence ID" value="NC_018012.1"/>
</dbReference>
<organism evidence="3 4">
    <name type="scientific">Thiocystis violascens (strain ATCC 17096 / DSM 198 / 6111)</name>
    <name type="common">Chromatium violascens</name>
    <dbReference type="NCBI Taxonomy" id="765911"/>
    <lineage>
        <taxon>Bacteria</taxon>
        <taxon>Pseudomonadati</taxon>
        <taxon>Pseudomonadota</taxon>
        <taxon>Gammaproteobacteria</taxon>
        <taxon>Chromatiales</taxon>
        <taxon>Chromatiaceae</taxon>
        <taxon>Thiocystis</taxon>
    </lineage>
</organism>
<sequence length="147" mass="16085">MASSVIFYEKPGCLSNGRQKALLTSLGHSLTVRDLLAEPWTAERLRSFFGAMPVRDWFNPTAPRVKQGEVRPETLDESTALALMLADPLLIRRPLIETECGRGCGFAPGPMLDALGVALEPEQDLQSCSRIGPDPHCERPSARAAIR</sequence>
<dbReference type="InterPro" id="IPR036249">
    <property type="entry name" value="Thioredoxin-like_sf"/>
</dbReference>
<dbReference type="OrthoDB" id="5432555at2"/>
<dbReference type="EMBL" id="CP003154">
    <property type="protein sequence ID" value="AFL74080.1"/>
    <property type="molecule type" value="Genomic_DNA"/>
</dbReference>
<keyword evidence="4" id="KW-1185">Reference proteome</keyword>
<dbReference type="SUPFAM" id="SSF52833">
    <property type="entry name" value="Thioredoxin-like"/>
    <property type="match status" value="1"/>
</dbReference>
<dbReference type="eggNOG" id="COG1393">
    <property type="taxonomic scope" value="Bacteria"/>
</dbReference>
<comment type="similarity">
    <text evidence="1 2">Belongs to the ArsC family.</text>
</comment>
<dbReference type="STRING" id="765911.Thivi_2129"/>
<dbReference type="HOGENOM" id="CLU_133290_0_0_6"/>
<accession>I3YAR2</accession>
<dbReference type="Gene3D" id="3.40.30.10">
    <property type="entry name" value="Glutaredoxin"/>
    <property type="match status" value="1"/>
</dbReference>
<dbReference type="NCBIfam" id="TIGR01616">
    <property type="entry name" value="nitro_assoc"/>
    <property type="match status" value="1"/>
</dbReference>
<dbReference type="Pfam" id="PF03960">
    <property type="entry name" value="ArsC"/>
    <property type="match status" value="1"/>
</dbReference>
<dbReference type="InterPro" id="IPR006660">
    <property type="entry name" value="Arsenate_reductase-like"/>
</dbReference>
<dbReference type="Proteomes" id="UP000006062">
    <property type="component" value="Chromosome"/>
</dbReference>
<name>I3YAR2_THIV6</name>